<dbReference type="Proteomes" id="UP001303473">
    <property type="component" value="Unassembled WGS sequence"/>
</dbReference>
<proteinExistence type="predicted"/>
<evidence type="ECO:0000313" key="2">
    <source>
        <dbReference type="EMBL" id="KAK3941467.1"/>
    </source>
</evidence>
<comment type="caution">
    <text evidence="2">The sequence shown here is derived from an EMBL/GenBank/DDBJ whole genome shotgun (WGS) entry which is preliminary data.</text>
</comment>
<feature type="compositionally biased region" description="Basic and acidic residues" evidence="1">
    <location>
        <begin position="162"/>
        <end position="189"/>
    </location>
</feature>
<feature type="compositionally biased region" description="Polar residues" evidence="1">
    <location>
        <begin position="530"/>
        <end position="544"/>
    </location>
</feature>
<feature type="compositionally biased region" description="Polar residues" evidence="1">
    <location>
        <begin position="344"/>
        <end position="354"/>
    </location>
</feature>
<feature type="compositionally biased region" description="Low complexity" evidence="1">
    <location>
        <begin position="242"/>
        <end position="253"/>
    </location>
</feature>
<evidence type="ECO:0000256" key="1">
    <source>
        <dbReference type="SAM" id="MobiDB-lite"/>
    </source>
</evidence>
<feature type="compositionally biased region" description="Basic and acidic residues" evidence="1">
    <location>
        <begin position="758"/>
        <end position="776"/>
    </location>
</feature>
<feature type="compositionally biased region" description="Basic and acidic residues" evidence="1">
    <location>
        <begin position="380"/>
        <end position="395"/>
    </location>
</feature>
<feature type="compositionally biased region" description="Pro residues" evidence="1">
    <location>
        <begin position="95"/>
        <end position="105"/>
    </location>
</feature>
<evidence type="ECO:0000313" key="3">
    <source>
        <dbReference type="Proteomes" id="UP001303473"/>
    </source>
</evidence>
<protein>
    <submittedName>
        <fullName evidence="2">Uncharacterized protein</fullName>
    </submittedName>
</protein>
<feature type="compositionally biased region" description="Polar residues" evidence="1">
    <location>
        <begin position="624"/>
        <end position="640"/>
    </location>
</feature>
<feature type="region of interest" description="Disordered" evidence="1">
    <location>
        <begin position="71"/>
        <end position="112"/>
    </location>
</feature>
<dbReference type="EMBL" id="MU853783">
    <property type="protein sequence ID" value="KAK3941467.1"/>
    <property type="molecule type" value="Genomic_DNA"/>
</dbReference>
<feature type="compositionally biased region" description="Polar residues" evidence="1">
    <location>
        <begin position="450"/>
        <end position="491"/>
    </location>
</feature>
<name>A0AAN6N941_9PEZI</name>
<feature type="region of interest" description="Disordered" evidence="1">
    <location>
        <begin position="621"/>
        <end position="683"/>
    </location>
</feature>
<feature type="compositionally biased region" description="Low complexity" evidence="1">
    <location>
        <begin position="510"/>
        <end position="520"/>
    </location>
</feature>
<sequence>MPPLMSSSRDPTARLRAGLNPLLTASLGVYHGHNSNSTPLSAISMGSHGAFSSAQTPVSAIQPYNPQEWIASPIVGPGERMQPMQPVQSYEHAQPSPPPPPPYSPPRSQRPMSMAIDPAQVAQIANISAARAPPPPPVIQRVATEPPQANTAFAPPPGTRGGSRDRRFGLPFGRRREPEQASTPIEHHPPQQFRPLASRAPPGHPGPLTLQIPQQQQQTPPPDPSQIIPPASRRAVSTPAIATPTSARSRSSSQVRWEPSMPIPPPPPGPPPSQSRSQSAQRVGSGPDPITSPPTRRPPPAGVTDLGPVPPTPANWQENESMPNQPPPPPPQQESRPESPPSNRTSQATEASSVGSSSTHAESAASSASSNGAVGRSHALRRDKTLRERRNESRTRGVIHNSIDESVNGGPQLSDIVIPSGSGGGLQRRLTINRGTPRSGRHSEGPKTGESLQSNHESQGSTPRATPLPSSSSHAASDQLTPTRLSPNGQKSAEAHHAIAPKALPTPPAGSRSSSGSHRGVGIDGAVIPTPSTSSRPLTKQAVLSQSNEQFSLDTIERFKTFAQRESAAPNDTERVRLFAEFFVSESRIRRERYSAAIGAMGSEILDLTRDLFRPMAAMRRESTNSATSGTAELTPQSSEPRSHRGSFGSVPGSAGLNGAGKQPASPVSGPSTGGGNWQTSNYMPSLSPILSMSVSDALDEEDSRGRPASRWWEADSNDSSRMDARSKRESKYMGVPKEAREALQWVDDATHPSPGPSKRDSNEYPPEKTGWHDTDNQSGTPQPHSRFRNSLLSTSSTPNTPNPAHLDVSRLVTLPPPYPRHHPAVNNNHPELTDMRNIVRTISDMTEIEGIKERFKQGSAKLRAEHAEAAKQRKQALRANLHQEISSGSIGYAEAAAIEADATAEENAKAKELEKKDFDEFQTAAVVPVNELLQGRITKATELFDELRSRLFDETRQSNPNMPQEEGDEQPELLEKLTLLKWIFEAREMLHRALYDLLSDRNDRYRDMILTPYLLAKNKEKANSVRAFFAEDASKRSLAFSEEVLRRTQEFRDVVEETVVRGVEVQLSAFWDIAPPLKRLLDKIPTSGDMEGFHIQIPMSEYDENPSYHDHPMQYLFSLLLHAEKSTYQFIESQTNLLCLLHEVKEACVSARAKVMENDGSDAARIEEVKKEEAKRLTDDLKEKVKVVHDQWVSALGETIDGVKERVGGWLLETGGWDESLEDGGVGGVQIL</sequence>
<feature type="compositionally biased region" description="Pro residues" evidence="1">
    <location>
        <begin position="261"/>
        <end position="273"/>
    </location>
</feature>
<feature type="compositionally biased region" description="Pro residues" evidence="1">
    <location>
        <begin position="290"/>
        <end position="301"/>
    </location>
</feature>
<organism evidence="2 3">
    <name type="scientific">Diplogelasinospora grovesii</name>
    <dbReference type="NCBI Taxonomy" id="303347"/>
    <lineage>
        <taxon>Eukaryota</taxon>
        <taxon>Fungi</taxon>
        <taxon>Dikarya</taxon>
        <taxon>Ascomycota</taxon>
        <taxon>Pezizomycotina</taxon>
        <taxon>Sordariomycetes</taxon>
        <taxon>Sordariomycetidae</taxon>
        <taxon>Sordariales</taxon>
        <taxon>Diplogelasinosporaceae</taxon>
        <taxon>Diplogelasinospora</taxon>
    </lineage>
</organism>
<reference evidence="3" key="1">
    <citation type="journal article" date="2023" name="Mol. Phylogenet. Evol.">
        <title>Genome-scale phylogeny and comparative genomics of the fungal order Sordariales.</title>
        <authorList>
            <person name="Hensen N."/>
            <person name="Bonometti L."/>
            <person name="Westerberg I."/>
            <person name="Brannstrom I.O."/>
            <person name="Guillou S."/>
            <person name="Cros-Aarteil S."/>
            <person name="Calhoun S."/>
            <person name="Haridas S."/>
            <person name="Kuo A."/>
            <person name="Mondo S."/>
            <person name="Pangilinan J."/>
            <person name="Riley R."/>
            <person name="LaButti K."/>
            <person name="Andreopoulos B."/>
            <person name="Lipzen A."/>
            <person name="Chen C."/>
            <person name="Yan M."/>
            <person name="Daum C."/>
            <person name="Ng V."/>
            <person name="Clum A."/>
            <person name="Steindorff A."/>
            <person name="Ohm R.A."/>
            <person name="Martin F."/>
            <person name="Silar P."/>
            <person name="Natvig D.O."/>
            <person name="Lalanne C."/>
            <person name="Gautier V."/>
            <person name="Ament-Velasquez S.L."/>
            <person name="Kruys A."/>
            <person name="Hutchinson M.I."/>
            <person name="Powell A.J."/>
            <person name="Barry K."/>
            <person name="Miller A.N."/>
            <person name="Grigoriev I.V."/>
            <person name="Debuchy R."/>
            <person name="Gladieux P."/>
            <person name="Hiltunen Thoren M."/>
            <person name="Johannesson H."/>
        </authorList>
    </citation>
    <scope>NUCLEOTIDE SEQUENCE [LARGE SCALE GENOMIC DNA]</scope>
    <source>
        <strain evidence="3">CBS 340.73</strain>
    </source>
</reference>
<gene>
    <name evidence="2" type="ORF">QBC46DRAFT_382757</name>
</gene>
<feature type="compositionally biased region" description="Low complexity" evidence="1">
    <location>
        <begin position="790"/>
        <end position="804"/>
    </location>
</feature>
<feature type="compositionally biased region" description="Low complexity" evidence="1">
    <location>
        <begin position="355"/>
        <end position="377"/>
    </location>
</feature>
<feature type="region of interest" description="Disordered" evidence="1">
    <location>
        <begin position="130"/>
        <end position="544"/>
    </location>
</feature>
<accession>A0AAN6N941</accession>
<keyword evidence="3" id="KW-1185">Reference proteome</keyword>
<feature type="region of interest" description="Disordered" evidence="1">
    <location>
        <begin position="696"/>
        <end position="831"/>
    </location>
</feature>
<feature type="compositionally biased region" description="Basic and acidic residues" evidence="1">
    <location>
        <begin position="719"/>
        <end position="742"/>
    </location>
</feature>
<dbReference type="AlphaFoldDB" id="A0AAN6N941"/>